<name>A0A7J3V223_9CREN</name>
<dbReference type="EMBL" id="DRVT01000069">
    <property type="protein sequence ID" value="HHI49683.1"/>
    <property type="molecule type" value="Genomic_DNA"/>
</dbReference>
<reference evidence="1" key="1">
    <citation type="journal article" date="2020" name="mSystems">
        <title>Genome- and Community-Level Interaction Insights into Carbon Utilization and Element Cycling Functions of Hydrothermarchaeota in Hydrothermal Sediment.</title>
        <authorList>
            <person name="Zhou Z."/>
            <person name="Liu Y."/>
            <person name="Xu W."/>
            <person name="Pan J."/>
            <person name="Luo Z.H."/>
            <person name="Li M."/>
        </authorList>
    </citation>
    <scope>NUCLEOTIDE SEQUENCE [LARGE SCALE GENOMIC DNA]</scope>
    <source>
        <strain evidence="1">SpSt-1038</strain>
    </source>
</reference>
<organism evidence="1">
    <name type="scientific">Candidatus Methanosuratincola petrocarbonis</name>
    <name type="common">ex Vanwonterghem et al. 2016</name>
    <dbReference type="NCBI Taxonomy" id="1867261"/>
    <lineage>
        <taxon>Archaea</taxon>
        <taxon>Thermoproteota</taxon>
        <taxon>Methanosuratincolia</taxon>
        <taxon>Candidatus Methanomethylicales</taxon>
        <taxon>Candidatus Methanomethylicaceae</taxon>
        <taxon>Candidatus Methanosuratincola (ex Vanwonterghem et al. 2016)</taxon>
    </lineage>
</organism>
<evidence type="ECO:0000313" key="1">
    <source>
        <dbReference type="EMBL" id="HHI49683.1"/>
    </source>
</evidence>
<evidence type="ECO:0008006" key="2">
    <source>
        <dbReference type="Google" id="ProtNLM"/>
    </source>
</evidence>
<accession>A0A7J3V223</accession>
<protein>
    <recommendedName>
        <fullName evidence="2">Acyl-protein synthetase LuxE domain-containing protein</fullName>
    </recommendedName>
</protein>
<dbReference type="AlphaFoldDB" id="A0A7J3V223"/>
<comment type="caution">
    <text evidence="1">The sequence shown here is derived from an EMBL/GenBank/DDBJ whole genome shotgun (WGS) entry which is preliminary data.</text>
</comment>
<proteinExistence type="predicted"/>
<dbReference type="InterPro" id="IPR042099">
    <property type="entry name" value="ANL_N_sf"/>
</dbReference>
<gene>
    <name evidence="1" type="ORF">ENL91_05880</name>
</gene>
<sequence length="420" mass="47625">MSSSEIFKRASESRLLKDPFVEKVWRLIGDTTLFRKSPDFLLSLRREMLRESLDFFKRHSTYYSRLFERLGIDPKNADFPDLAKLAIPSDMLRGDGHRQFLIDDVEQGGEYFTSSGTTGKDPVKIYRSPLDLAIMIKANTYLFEHVYGNKLEEGKGIALFLAAPELRHKLSFVAFVQLTLEYKNIELLYGMDLIQGEASGTQWQKLVPNKERILKFMKSKAEPKLLFTAPAGIYLLSQNFEKMNILKRIIYKLVTGTPPIELGRGGVIVTGGGSKGYALPPYDDIVSTSRKYFTAKDPSGAETPTPFMDVLGMTETLTALIDRHGSLNKIPHPLSHVFLLDPKTYNVIEEDGKEGILGIFNPFVTSWLETFYPGDLMSSMPSTSYYGREFKYIRRFTVEEGWDLQRACGGTMEEMMTTKG</sequence>
<dbReference type="Gene3D" id="3.40.50.12780">
    <property type="entry name" value="N-terminal domain of ligase-like"/>
    <property type="match status" value="1"/>
</dbReference>